<keyword evidence="8" id="KW-0220">Diaminopimelate biosynthesis</keyword>
<comment type="catalytic activity">
    <reaction evidence="9 11">
        <text>L-aspartate + ATP = 4-phospho-L-aspartate + ADP</text>
        <dbReference type="Rhea" id="RHEA:23776"/>
        <dbReference type="ChEBI" id="CHEBI:29991"/>
        <dbReference type="ChEBI" id="CHEBI:30616"/>
        <dbReference type="ChEBI" id="CHEBI:57535"/>
        <dbReference type="ChEBI" id="CHEBI:456216"/>
        <dbReference type="EC" id="2.7.2.4"/>
    </reaction>
</comment>
<dbReference type="Gene3D" id="3.40.1160.10">
    <property type="entry name" value="Acetylglutamate kinase-like"/>
    <property type="match status" value="1"/>
</dbReference>
<keyword evidence="12" id="KW-0028">Amino-acid biosynthesis</keyword>
<feature type="binding site" evidence="10">
    <location>
        <position position="120"/>
    </location>
    <ligand>
        <name>substrate</name>
    </ligand>
</feature>
<accession>A0A4P6ZPE3</accession>
<dbReference type="EMBL" id="CP034726">
    <property type="protein sequence ID" value="QBP19010.1"/>
    <property type="molecule type" value="Genomic_DNA"/>
</dbReference>
<evidence type="ECO:0000256" key="10">
    <source>
        <dbReference type="PIRSR" id="PIRSR000726-1"/>
    </source>
</evidence>
<evidence type="ECO:0000256" key="6">
    <source>
        <dbReference type="ARBA" id="ARBA00022777"/>
    </source>
</evidence>
<dbReference type="GO" id="GO:0009090">
    <property type="term" value="P:homoserine biosynthetic process"/>
    <property type="evidence" value="ECO:0007669"/>
    <property type="project" value="TreeGrafter"/>
</dbReference>
<evidence type="ECO:0000256" key="5">
    <source>
        <dbReference type="ARBA" id="ARBA00022741"/>
    </source>
</evidence>
<keyword evidence="4 11" id="KW-0808">Transferase</keyword>
<feature type="binding site" evidence="10">
    <location>
        <begin position="5"/>
        <end position="8"/>
    </location>
    <ligand>
        <name>ATP</name>
        <dbReference type="ChEBI" id="CHEBI:30616"/>
    </ligand>
</feature>
<dbReference type="GO" id="GO:0009089">
    <property type="term" value="P:lysine biosynthetic process via diaminopimelate"/>
    <property type="evidence" value="ECO:0007669"/>
    <property type="project" value="UniProtKB-UniPathway"/>
</dbReference>
<dbReference type="GO" id="GO:0019877">
    <property type="term" value="P:diaminopimelate biosynthetic process"/>
    <property type="evidence" value="ECO:0007669"/>
    <property type="project" value="UniProtKB-KW"/>
</dbReference>
<evidence type="ECO:0000313" key="16">
    <source>
        <dbReference type="Proteomes" id="UP000294321"/>
    </source>
</evidence>
<sequence>MKVVKFGGSSLANGPEFQKVIDIIKADPGRRFIVTSAPGKRHDGDIKVTDLLIKYANQTIKNQDTYQVLNEIIGRYQAIADYFKLPPHALDKIKSILTDLPSHDYSDNAHLMAAFKAHGERMNARLMTLVLNHLGIKAKFIDPSVSGIVVTGKNPNDAFVKEVTYQNMKKLLPLKKQPIRLVFPGFFGFTSDGQIATFARGGSDITGSIVARGLHVHMYENFTDVDAIYTANPKIINNPVPIRKMTYREMRELSYAGFSVFNDEAIIPAIQGDVTINIKNTNNPKAPGTFIMPRHNFNEPDNLITGIAGKKNFMALYIHKYLLNAQVGFTLRLLKILVKYNVSYEHMPSGIDDLTIIINKDQLNQHKLTAIKHDVQEVLHPDDVEWIDDYAIIMVVGEGMIGKVGTLSRIIEPLAHKNIPIKMINKGASQISMMIGTRAEDADEAIRRIYNEFLE</sequence>
<dbReference type="InterPro" id="IPR001048">
    <property type="entry name" value="Asp/Glu/Uridylate_kinase"/>
</dbReference>
<dbReference type="NCBIfam" id="NF006540">
    <property type="entry name" value="PRK09034.1"/>
    <property type="match status" value="1"/>
</dbReference>
<dbReference type="PANTHER" id="PTHR21499">
    <property type="entry name" value="ASPARTATE KINASE"/>
    <property type="match status" value="1"/>
</dbReference>
<evidence type="ECO:0000256" key="3">
    <source>
        <dbReference type="ARBA" id="ARBA00010122"/>
    </source>
</evidence>
<dbReference type="UniPathway" id="UPA00051">
    <property type="reaction ID" value="UER00462"/>
</dbReference>
<dbReference type="CDD" id="cd04916">
    <property type="entry name" value="ACT_AKiii-YclM-BS_2"/>
    <property type="match status" value="1"/>
</dbReference>
<dbReference type="UniPathway" id="UPA00034">
    <property type="reaction ID" value="UER00015"/>
</dbReference>
<dbReference type="Pfam" id="PF22468">
    <property type="entry name" value="ACT_9"/>
    <property type="match status" value="1"/>
</dbReference>
<comment type="pathway">
    <text evidence="2 12">Amino-acid biosynthesis; L-lysine biosynthesis via DAP pathway; (S)-tetrahydrodipicolinate from L-aspartate: step 1/4.</text>
</comment>
<reference evidence="16" key="1">
    <citation type="submission" date="2018-12" db="EMBL/GenBank/DDBJ databases">
        <title>A new species of lactobacillus.</title>
        <authorList>
            <person name="Jian Y."/>
            <person name="Xin L."/>
            <person name="Hong Z.J."/>
            <person name="Ming L.Z."/>
            <person name="Hong X.Z."/>
        </authorList>
    </citation>
    <scope>NUCLEOTIDE SEQUENCE [LARGE SCALE GENOMIC DNA]</scope>
    <source>
        <strain evidence="16">HSLZ-75</strain>
    </source>
</reference>
<dbReference type="Gene3D" id="1.20.120.1320">
    <property type="entry name" value="Aspartokinase, catalytic domain"/>
    <property type="match status" value="1"/>
</dbReference>
<keyword evidence="16" id="KW-1185">Reference proteome</keyword>
<feature type="binding site" evidence="10">
    <location>
        <position position="49"/>
    </location>
    <ligand>
        <name>substrate</name>
    </ligand>
</feature>
<evidence type="ECO:0000256" key="2">
    <source>
        <dbReference type="ARBA" id="ARBA00004766"/>
    </source>
</evidence>
<dbReference type="NCBIfam" id="TIGR00657">
    <property type="entry name" value="asp_kinases"/>
    <property type="match status" value="1"/>
</dbReference>
<dbReference type="InterPro" id="IPR045865">
    <property type="entry name" value="ACT-like_dom_sf"/>
</dbReference>
<dbReference type="KEGG" id="lji:ELX58_03180"/>
<keyword evidence="5 10" id="KW-0547">Nucleotide-binding</keyword>
<dbReference type="GO" id="GO:0005829">
    <property type="term" value="C:cytosol"/>
    <property type="evidence" value="ECO:0007669"/>
    <property type="project" value="TreeGrafter"/>
</dbReference>
<name>A0A4P6ZPE3_9LACO</name>
<dbReference type="AlphaFoldDB" id="A0A4P6ZPE3"/>
<dbReference type="UniPathway" id="UPA00050">
    <property type="reaction ID" value="UER00461"/>
</dbReference>
<dbReference type="SUPFAM" id="SSF53633">
    <property type="entry name" value="Carbamate kinase-like"/>
    <property type="match status" value="1"/>
</dbReference>
<evidence type="ECO:0000259" key="14">
    <source>
        <dbReference type="Pfam" id="PF22468"/>
    </source>
</evidence>
<dbReference type="InterPro" id="IPR018042">
    <property type="entry name" value="Aspartate_kinase_CS"/>
</dbReference>
<evidence type="ECO:0000256" key="8">
    <source>
        <dbReference type="ARBA" id="ARBA00022915"/>
    </source>
</evidence>
<feature type="domain" description="Aspartokinase ACT" evidence="14">
    <location>
        <begin position="393"/>
        <end position="453"/>
    </location>
</feature>
<comment type="function">
    <text evidence="1">Catalyzes the phosphorylation of the beta-carboxyl group of aspartic acid with ATP to yield 4-phospho-L-aspartate, which is involved in the branched biosynthetic pathway leading to the biosynthesis of amino acids threonine, isoleucine and methionine.</text>
</comment>
<dbReference type="InterPro" id="IPR005260">
    <property type="entry name" value="Asp_kin_monofn"/>
</dbReference>
<dbReference type="Proteomes" id="UP000294321">
    <property type="component" value="Chromosome"/>
</dbReference>
<keyword evidence="7 10" id="KW-0067">ATP-binding</keyword>
<dbReference type="OrthoDB" id="9799110at2"/>
<comment type="pathway">
    <text evidence="12">Amino-acid biosynthesis; L-threonine biosynthesis; L-threonine from L-aspartate: step 1/5.</text>
</comment>
<keyword evidence="6 11" id="KW-0418">Kinase</keyword>
<dbReference type="PANTHER" id="PTHR21499:SF67">
    <property type="entry name" value="ASPARTOKINASE 3"/>
    <property type="match status" value="1"/>
</dbReference>
<evidence type="ECO:0000256" key="1">
    <source>
        <dbReference type="ARBA" id="ARBA00003121"/>
    </source>
</evidence>
<evidence type="ECO:0000256" key="4">
    <source>
        <dbReference type="ARBA" id="ARBA00022679"/>
    </source>
</evidence>
<protein>
    <recommendedName>
        <fullName evidence="11">Aspartokinase</fullName>
        <ecNumber evidence="11">2.7.2.4</ecNumber>
    </recommendedName>
</protein>
<evidence type="ECO:0000256" key="9">
    <source>
        <dbReference type="ARBA" id="ARBA00047872"/>
    </source>
</evidence>
<dbReference type="InterPro" id="IPR042199">
    <property type="entry name" value="AsparK_Bifunc_asparK/hSer_DH"/>
</dbReference>
<dbReference type="InterPro" id="IPR035804">
    <property type="entry name" value="AKIII_YclM_N"/>
</dbReference>
<dbReference type="Pfam" id="PF00696">
    <property type="entry name" value="AA_kinase"/>
    <property type="match status" value="1"/>
</dbReference>
<dbReference type="InterPro" id="IPR001341">
    <property type="entry name" value="Asp_kinase"/>
</dbReference>
<feature type="domain" description="Aspartate/glutamate/uridylate kinase" evidence="13">
    <location>
        <begin position="2"/>
        <end position="280"/>
    </location>
</feature>
<feature type="binding site" evidence="10">
    <location>
        <begin position="223"/>
        <end position="224"/>
    </location>
    <ligand>
        <name>ATP</name>
        <dbReference type="ChEBI" id="CHEBI:30616"/>
    </ligand>
</feature>
<dbReference type="CDD" id="cd04245">
    <property type="entry name" value="AAK_AKiii-YclM-BS"/>
    <property type="match status" value="1"/>
</dbReference>
<evidence type="ECO:0000256" key="11">
    <source>
        <dbReference type="RuleBase" id="RU003448"/>
    </source>
</evidence>
<dbReference type="GO" id="GO:0009088">
    <property type="term" value="P:threonine biosynthetic process"/>
    <property type="evidence" value="ECO:0007669"/>
    <property type="project" value="UniProtKB-UniPathway"/>
</dbReference>
<dbReference type="InterPro" id="IPR054352">
    <property type="entry name" value="ACT_Aspartokinase"/>
</dbReference>
<proteinExistence type="inferred from homology"/>
<organism evidence="15 16">
    <name type="scientific">Acetilactobacillus jinshanensis</name>
    <dbReference type="NCBI Taxonomy" id="1720083"/>
    <lineage>
        <taxon>Bacteria</taxon>
        <taxon>Bacillati</taxon>
        <taxon>Bacillota</taxon>
        <taxon>Bacilli</taxon>
        <taxon>Lactobacillales</taxon>
        <taxon>Lactobacillaceae</taxon>
        <taxon>Acetilactobacillus</taxon>
    </lineage>
</organism>
<dbReference type="PROSITE" id="PS00324">
    <property type="entry name" value="ASPARTOKINASE"/>
    <property type="match status" value="1"/>
</dbReference>
<comment type="pathway">
    <text evidence="12">Amino-acid biosynthesis; L-methionine biosynthesis via de novo pathway; L-homoserine from L-aspartate: step 1/3.</text>
</comment>
<gene>
    <name evidence="15" type="ORF">ELX58_03180</name>
</gene>
<dbReference type="RefSeq" id="WP_133442567.1">
    <property type="nucleotide sequence ID" value="NZ_CP034726.1"/>
</dbReference>
<evidence type="ECO:0000256" key="7">
    <source>
        <dbReference type="ARBA" id="ARBA00022840"/>
    </source>
</evidence>
<dbReference type="CDD" id="cd04911">
    <property type="entry name" value="ACT_AKiii-YclM-BS_1"/>
    <property type="match status" value="1"/>
</dbReference>
<comment type="similarity">
    <text evidence="3 11">Belongs to the aspartokinase family.</text>
</comment>
<dbReference type="SUPFAM" id="SSF55021">
    <property type="entry name" value="ACT-like"/>
    <property type="match status" value="2"/>
</dbReference>
<feature type="binding site" evidence="10">
    <location>
        <position position="229"/>
    </location>
    <ligand>
        <name>ATP</name>
        <dbReference type="ChEBI" id="CHEBI:30616"/>
    </ligand>
</feature>
<dbReference type="GO" id="GO:0004072">
    <property type="term" value="F:aspartate kinase activity"/>
    <property type="evidence" value="ECO:0007669"/>
    <property type="project" value="UniProtKB-EC"/>
</dbReference>
<evidence type="ECO:0000259" key="13">
    <source>
        <dbReference type="Pfam" id="PF00696"/>
    </source>
</evidence>
<dbReference type="EC" id="2.7.2.4" evidence="11"/>
<dbReference type="InterPro" id="IPR036393">
    <property type="entry name" value="AceGlu_kinase-like_sf"/>
</dbReference>
<dbReference type="GO" id="GO:0005524">
    <property type="term" value="F:ATP binding"/>
    <property type="evidence" value="ECO:0007669"/>
    <property type="project" value="UniProtKB-KW"/>
</dbReference>
<dbReference type="PIRSF" id="PIRSF000726">
    <property type="entry name" value="Asp_kin"/>
    <property type="match status" value="1"/>
</dbReference>
<evidence type="ECO:0000256" key="12">
    <source>
        <dbReference type="RuleBase" id="RU004249"/>
    </source>
</evidence>
<evidence type="ECO:0000313" key="15">
    <source>
        <dbReference type="EMBL" id="QBP19010.1"/>
    </source>
</evidence>
<dbReference type="Gene3D" id="3.30.2130.10">
    <property type="entry name" value="VC0802-like"/>
    <property type="match status" value="1"/>
</dbReference>